<evidence type="ECO:0000256" key="9">
    <source>
        <dbReference type="SAM" id="Phobius"/>
    </source>
</evidence>
<evidence type="ECO:0000313" key="11">
    <source>
        <dbReference type="EMBL" id="EGR27651.1"/>
    </source>
</evidence>
<evidence type="ECO:0000256" key="7">
    <source>
        <dbReference type="ARBA" id="ARBA00023136"/>
    </source>
</evidence>
<evidence type="ECO:0000256" key="5">
    <source>
        <dbReference type="ARBA" id="ARBA00022840"/>
    </source>
</evidence>
<keyword evidence="2" id="KW-0813">Transport</keyword>
<feature type="compositionally biased region" description="Polar residues" evidence="8">
    <location>
        <begin position="7"/>
        <end position="16"/>
    </location>
</feature>
<dbReference type="GO" id="GO:0016887">
    <property type="term" value="F:ATP hydrolysis activity"/>
    <property type="evidence" value="ECO:0007669"/>
    <property type="project" value="InterPro"/>
</dbReference>
<evidence type="ECO:0000256" key="1">
    <source>
        <dbReference type="ARBA" id="ARBA00004141"/>
    </source>
</evidence>
<feature type="transmembrane region" description="Helical" evidence="9">
    <location>
        <begin position="439"/>
        <end position="464"/>
    </location>
</feature>
<dbReference type="InterPro" id="IPR013525">
    <property type="entry name" value="ABC2_TM"/>
</dbReference>
<evidence type="ECO:0000259" key="10">
    <source>
        <dbReference type="PROSITE" id="PS50893"/>
    </source>
</evidence>
<dbReference type="GO" id="GO:0016020">
    <property type="term" value="C:membrane"/>
    <property type="evidence" value="ECO:0007669"/>
    <property type="project" value="UniProtKB-SubCell"/>
</dbReference>
<evidence type="ECO:0000256" key="3">
    <source>
        <dbReference type="ARBA" id="ARBA00022692"/>
    </source>
</evidence>
<feature type="transmembrane region" description="Helical" evidence="9">
    <location>
        <begin position="508"/>
        <end position="525"/>
    </location>
</feature>
<dbReference type="GO" id="GO:0005524">
    <property type="term" value="F:ATP binding"/>
    <property type="evidence" value="ECO:0007669"/>
    <property type="project" value="UniProtKB-KW"/>
</dbReference>
<dbReference type="RefSeq" id="XP_004025103.1">
    <property type="nucleotide sequence ID" value="XM_004025054.1"/>
</dbReference>
<comment type="subcellular location">
    <subcellularLocation>
        <location evidence="1">Membrane</location>
        <topology evidence="1">Multi-pass membrane protein</topology>
    </subcellularLocation>
</comment>
<feature type="region of interest" description="Disordered" evidence="8">
    <location>
        <begin position="1"/>
        <end position="28"/>
    </location>
</feature>
<reference evidence="11 12" key="1">
    <citation type="submission" date="2011-07" db="EMBL/GenBank/DDBJ databases">
        <authorList>
            <person name="Coyne R."/>
            <person name="Brami D."/>
            <person name="Johnson J."/>
            <person name="Hostetler J."/>
            <person name="Hannick L."/>
            <person name="Clark T."/>
            <person name="Cassidy-Hanley D."/>
            <person name="Inman J."/>
        </authorList>
    </citation>
    <scope>NUCLEOTIDE SEQUENCE [LARGE SCALE GENOMIC DNA]</scope>
    <source>
        <strain evidence="11 12">G5</strain>
    </source>
</reference>
<gene>
    <name evidence="11" type="ORF">IMG5_191900</name>
</gene>
<evidence type="ECO:0000313" key="12">
    <source>
        <dbReference type="Proteomes" id="UP000008983"/>
    </source>
</evidence>
<dbReference type="Pfam" id="PF01061">
    <property type="entry name" value="ABC2_membrane"/>
    <property type="match status" value="1"/>
</dbReference>
<keyword evidence="3 9" id="KW-0812">Transmembrane</keyword>
<evidence type="ECO:0000256" key="6">
    <source>
        <dbReference type="ARBA" id="ARBA00022989"/>
    </source>
</evidence>
<dbReference type="InterPro" id="IPR027417">
    <property type="entry name" value="P-loop_NTPase"/>
</dbReference>
<dbReference type="OMA" id="WMFFAIS"/>
<dbReference type="PANTHER" id="PTHR48041:SF139">
    <property type="entry name" value="PROTEIN SCARLET"/>
    <property type="match status" value="1"/>
</dbReference>
<dbReference type="AlphaFoldDB" id="G0R4F0"/>
<feature type="transmembrane region" description="Helical" evidence="9">
    <location>
        <begin position="397"/>
        <end position="418"/>
    </location>
</feature>
<organism evidence="11 12">
    <name type="scientific">Ichthyophthirius multifiliis</name>
    <name type="common">White spot disease agent</name>
    <name type="synonym">Ich</name>
    <dbReference type="NCBI Taxonomy" id="5932"/>
    <lineage>
        <taxon>Eukaryota</taxon>
        <taxon>Sar</taxon>
        <taxon>Alveolata</taxon>
        <taxon>Ciliophora</taxon>
        <taxon>Intramacronucleata</taxon>
        <taxon>Oligohymenophorea</taxon>
        <taxon>Hymenostomatida</taxon>
        <taxon>Ophryoglenina</taxon>
        <taxon>Ichthyophthirius</taxon>
    </lineage>
</organism>
<dbReference type="STRING" id="857967.G0R4F0"/>
<feature type="domain" description="ABC transporter" evidence="10">
    <location>
        <begin position="34"/>
        <end position="279"/>
    </location>
</feature>
<dbReference type="Pfam" id="PF19055">
    <property type="entry name" value="ABC2_membrane_7"/>
    <property type="match status" value="1"/>
</dbReference>
<keyword evidence="12" id="KW-1185">Reference proteome</keyword>
<dbReference type="InterPro" id="IPR003439">
    <property type="entry name" value="ABC_transporter-like_ATP-bd"/>
</dbReference>
<evidence type="ECO:0000256" key="2">
    <source>
        <dbReference type="ARBA" id="ARBA00022448"/>
    </source>
</evidence>
<keyword evidence="7 9" id="KW-0472">Membrane</keyword>
<protein>
    <recommendedName>
        <fullName evidence="10">ABC transporter domain-containing protein</fullName>
    </recommendedName>
</protein>
<dbReference type="Proteomes" id="UP000008983">
    <property type="component" value="Unassembled WGS sequence"/>
</dbReference>
<dbReference type="Pfam" id="PF00005">
    <property type="entry name" value="ABC_tran"/>
    <property type="match status" value="1"/>
</dbReference>
<proteinExistence type="predicted"/>
<dbReference type="OrthoDB" id="184675at2759"/>
<dbReference type="InterPro" id="IPR003593">
    <property type="entry name" value="AAA+_ATPase"/>
</dbReference>
<keyword evidence="6 9" id="KW-1133">Transmembrane helix</keyword>
<dbReference type="PROSITE" id="PS50893">
    <property type="entry name" value="ABC_TRANSPORTER_2"/>
    <property type="match status" value="1"/>
</dbReference>
<feature type="transmembrane region" description="Helical" evidence="9">
    <location>
        <begin position="365"/>
        <end position="382"/>
    </location>
</feature>
<dbReference type="InterPro" id="IPR043926">
    <property type="entry name" value="ABCG_dom"/>
</dbReference>
<dbReference type="EMBL" id="GL984339">
    <property type="protein sequence ID" value="EGR27651.1"/>
    <property type="molecule type" value="Genomic_DNA"/>
</dbReference>
<dbReference type="SUPFAM" id="SSF52540">
    <property type="entry name" value="P-loop containing nucleoside triphosphate hydrolases"/>
    <property type="match status" value="1"/>
</dbReference>
<dbReference type="Gene3D" id="3.40.50.300">
    <property type="entry name" value="P-loop containing nucleotide triphosphate hydrolases"/>
    <property type="match status" value="1"/>
</dbReference>
<dbReference type="InterPro" id="IPR050352">
    <property type="entry name" value="ABCG_transporters"/>
</dbReference>
<sequence>MVDNEKNQIVPQQARYNEQLNNNTNTSQQQRVDLTFNNLKYTVKTKKGDKVILRSLSGVCKSGTVTAILGSSGAGKTTLLNILSKRIENSSKTKIEGQVLANNQPYNSDQFSQFASYVMQNDILTETLTVREQLQFAANLKIEGSQQDKEKKVNEMIKKMKLDKCKDSYIGGNFVKGISGGEKKRTSIGFELVSDPTCILLDEPTSGLDSFTAYLLIYELVNYAHENNKTVVFTIHQPSSDIWNLFDNIMLMVEGQLIYQGPGKNDIINYFNNIGFKCPQLSNPGDYFMSIMHISSEVNKKNFNLYFDKYKSQLEEGIKQQIELSSKEIIKKKSAHTTLAYQFQQLSYRQINFIKRNPIVFKARLIQTIIIGLFTGAIFWQIPNVNPTQRDINNKNGFFFFFSVGMFMMSLNPCILTFPAEKVVYLKEQGANLYSLGPYFLSKFFIEVIPTLFQCILSALIQYWMVGLNDSSPKQVLTFILISMVQGACGLGLGYLGSSAFNDSHTAMAITPMLIMPFMLFSGFYKNRSNYQDWIGWIEYLSPFRYSFEALSTNEYQAYNYKFNPLDQLGFELGLWQSFGCQFTLFVGFTCLAYIFLSTLKKKIQ</sequence>
<dbReference type="GeneID" id="14903718"/>
<evidence type="ECO:0000256" key="8">
    <source>
        <dbReference type="SAM" id="MobiDB-lite"/>
    </source>
</evidence>
<name>G0R4F0_ICHMU</name>
<dbReference type="GO" id="GO:0140359">
    <property type="term" value="F:ABC-type transporter activity"/>
    <property type="evidence" value="ECO:0007669"/>
    <property type="project" value="InterPro"/>
</dbReference>
<dbReference type="PANTHER" id="PTHR48041">
    <property type="entry name" value="ABC TRANSPORTER G FAMILY MEMBER 28"/>
    <property type="match status" value="1"/>
</dbReference>
<dbReference type="eggNOG" id="KOG0061">
    <property type="taxonomic scope" value="Eukaryota"/>
</dbReference>
<evidence type="ECO:0000256" key="4">
    <source>
        <dbReference type="ARBA" id="ARBA00022741"/>
    </source>
</evidence>
<dbReference type="InParanoid" id="G0R4F0"/>
<dbReference type="SMART" id="SM00382">
    <property type="entry name" value="AAA"/>
    <property type="match status" value="1"/>
</dbReference>
<accession>G0R4F0</accession>
<feature type="transmembrane region" description="Helical" evidence="9">
    <location>
        <begin position="575"/>
        <end position="597"/>
    </location>
</feature>
<keyword evidence="4" id="KW-0547">Nucleotide-binding</keyword>
<dbReference type="FunCoup" id="G0R4F0">
    <property type="interactions" value="3"/>
</dbReference>
<feature type="compositionally biased region" description="Low complexity" evidence="8">
    <location>
        <begin position="17"/>
        <end position="28"/>
    </location>
</feature>
<feature type="transmembrane region" description="Helical" evidence="9">
    <location>
        <begin position="476"/>
        <end position="496"/>
    </location>
</feature>
<keyword evidence="5" id="KW-0067">ATP-binding</keyword>